<evidence type="ECO:0000259" key="5">
    <source>
        <dbReference type="Pfam" id="PF16213"/>
    </source>
</evidence>
<gene>
    <name evidence="6" type="ORF">FOB64_003129</name>
</gene>
<evidence type="ECO:0000313" key="6">
    <source>
        <dbReference type="EMBL" id="KAF6069484.1"/>
    </source>
</evidence>
<feature type="domain" description="Mon2/Sec7/BIG1-like HUS" evidence="3">
    <location>
        <begin position="199"/>
        <end position="359"/>
    </location>
</feature>
<evidence type="ECO:0000259" key="4">
    <source>
        <dbReference type="Pfam" id="PF16206"/>
    </source>
</evidence>
<keyword evidence="1" id="KW-0813">Transport</keyword>
<dbReference type="Pfam" id="PF16206">
    <property type="entry name" value="Mon2_C"/>
    <property type="match status" value="1"/>
</dbReference>
<keyword evidence="2" id="KW-0653">Protein transport</keyword>
<dbReference type="Pfam" id="PF16213">
    <property type="entry name" value="DCB"/>
    <property type="match status" value="1"/>
</dbReference>
<reference evidence="6 7" key="1">
    <citation type="submission" date="2020-03" db="EMBL/GenBank/DDBJ databases">
        <title>FDA dAtabase for Regulatory Grade micrObial Sequences (FDA-ARGOS): Supporting development and validation of Infectious Disease Dx tests.</title>
        <authorList>
            <person name="Campos J."/>
            <person name="Goldberg B."/>
            <person name="Tallon L."/>
            <person name="Sadzewicz L."/>
            <person name="Vavikolanu K."/>
            <person name="Mehta A."/>
            <person name="Aluvathingal J."/>
            <person name="Nadendla S."/>
            <person name="Nandy P."/>
            <person name="Geyer C."/>
            <person name="Yan Y."/>
            <person name="Sichtig H."/>
        </authorList>
    </citation>
    <scope>NUCLEOTIDE SEQUENCE [LARGE SCALE GENOMIC DNA]</scope>
    <source>
        <strain evidence="6 7">FDAARGOS_656</strain>
    </source>
</reference>
<name>A0A8H6C1C1_CANAX</name>
<evidence type="ECO:0000256" key="1">
    <source>
        <dbReference type="ARBA" id="ARBA00022448"/>
    </source>
</evidence>
<dbReference type="EMBL" id="JABWAD010000037">
    <property type="protein sequence ID" value="KAF6069484.1"/>
    <property type="molecule type" value="Genomic_DNA"/>
</dbReference>
<dbReference type="Pfam" id="PF12783">
    <property type="entry name" value="Sec7-like_HUS"/>
    <property type="match status" value="1"/>
</dbReference>
<dbReference type="InterPro" id="IPR032691">
    <property type="entry name" value="Mon2/Sec7/BIG1-like_HUS"/>
</dbReference>
<accession>A0A8H6C1C1</accession>
<evidence type="ECO:0000256" key="2">
    <source>
        <dbReference type="ARBA" id="ARBA00022927"/>
    </source>
</evidence>
<sequence length="1491" mass="170619">MSNVQSLIGDLNGLLTDSKRRFPDIRSSCEAAIKVLKSYSLVVPIQEINKEDHKEEILKPFILSCKSGNIKLTNISIPVIHKLILAHLIPESDITQALLCLSEASNLAVDIQLRILQCLPALMQKYPITGTNLLDMLAICSSLTANNKSSMVVNTASATLQQLFTNIYDSIGESSNEKKKEHEVVIDNDETVKLDSLSHEGFLIFQDLCNFIDNESPTYLKDSIHIKLYSVLEIVESIVHGHQVLFQTHKELTYLLRVRLFPSMLKILNSVTKNFPLVNRTIRIMNVLLSTQLENLKIESEIVLSFFCHLLIDGGETEESESNWEKYMVLELLKNLFSDFSVLKLIFQQFDYNKSMKNVLKELFSVFMVYLQKSNTIVDDIVRPVSRLAPGTFSTDGSSSSGSALHGSNGNYLSRTTSNLKPSVLDHLDKLEPPGNIPSTYGIYLIYQILILFSDGVANFVYNLNDESKDPISLEADVELANALIEGCGVDVSLLYENFIYTSMDDDSFNILIKSFQKFTHATGLLGITATRDRLLVILAKAIIKNTSKNDTNEINSQSHSSGSMLQEQKKHLLAFGGSLVESISTSTPVAAPHSALTSRYFNSRHVVCLRVLVNTAISLKSTLQDSWNIIWIALQWCGYYLDGPDQFSPYFNNTKVQQTLKESKKPQISAQDVTNVENSIKKLYVSIGDSSVETFRTILITLTRLSDFALDVDNEKYEDELHISSFNKSYFVSRLAQVSEIDEFHNWLIKDEESWDIISSYFIDLGTKRNIHFSLRNYVVEMYMKVIETVAVFGFQHDDLIEETSQKTLNGLNGYLEKLFGMGSSKELLINNRETEIHLLILTTLHTLIDKYDKNYQQTWNEVFKLLNTPFRAVKKDEDKTQLLVEKSFDTLKLILDEFLSTLPFNQFKLLIDTLSNFVYQQYDLNISFSSVSYFWLISDSLKSRMVSFKCETVSKSHDKQTEIHGDENKLLELISGEKIESYNFYIYLNIYLLLSLAKISKHEINRAQVRDGAIQTFYQIIDVHGNVLKNKSWDMIYDIVLLPNFFTIVPESRGKDWLDSLQLIFTGLISLYNKFVLNDDNGNGIVVKWQYLIDYFDKLLKLQWIDLNLKIFKSLQDLMTSYGGSKNINKQVGDLFFKIWSQFPIEYDLINNNYQESLVQYMQCFLPLYKITSKDLSISDMDLIINIFNKCGMYPVLPSNQSDNVKPTNLQNSILQNLKLLSNVDNNINLRPEFEPLVIQQLSNIIIYPYGIRNRIETKLQNNEIVKNKLPTFVAFSHLSLNLLNENLNNFDGVFSSIGNDNAIMKCLKSLLEIIENKSIGINNSGKEQSLSSLWIESDLIFVKIIKKLINHRDNNNLLTNDEFWKLIIQRIEISFIARIDKFSAWKDTNTDSQKIVLKQLCEKYLILRASFTFRRILNDIKLVYKCPIPIVQQKELLMILNGLNELSVNNNNDDLKKLSRLLIQLIPYSSRINNLDKVLPQVLIKISS</sequence>
<proteinExistence type="predicted"/>
<dbReference type="GO" id="GO:0005794">
    <property type="term" value="C:Golgi apparatus"/>
    <property type="evidence" value="ECO:0007669"/>
    <property type="project" value="UniProtKB-ARBA"/>
</dbReference>
<organism evidence="6 7">
    <name type="scientific">Candida albicans</name>
    <name type="common">Yeast</name>
    <dbReference type="NCBI Taxonomy" id="5476"/>
    <lineage>
        <taxon>Eukaryota</taxon>
        <taxon>Fungi</taxon>
        <taxon>Dikarya</taxon>
        <taxon>Ascomycota</taxon>
        <taxon>Saccharomycotina</taxon>
        <taxon>Pichiomycetes</taxon>
        <taxon>Debaryomycetaceae</taxon>
        <taxon>Candida/Lodderomyces clade</taxon>
        <taxon>Candida</taxon>
    </lineage>
</organism>
<feature type="domain" description="Mon2/Sec7/BIG1-like dimerisation and cyclophilin-binding" evidence="5">
    <location>
        <begin position="4"/>
        <end position="170"/>
    </location>
</feature>
<evidence type="ECO:0000259" key="3">
    <source>
        <dbReference type="Pfam" id="PF12783"/>
    </source>
</evidence>
<dbReference type="InterPro" id="IPR032629">
    <property type="entry name" value="DCB_dom"/>
</dbReference>
<comment type="caution">
    <text evidence="6">The sequence shown here is derived from an EMBL/GenBank/DDBJ whole genome shotgun (WGS) entry which is preliminary data.</text>
</comment>
<dbReference type="InterPro" id="IPR032817">
    <property type="entry name" value="Mon2_C"/>
</dbReference>
<evidence type="ECO:0000313" key="7">
    <source>
        <dbReference type="Proteomes" id="UP000536275"/>
    </source>
</evidence>
<protein>
    <submittedName>
        <fullName evidence="6">Guanine nucleotide exchange factor in Golgi transport N-terminal family protein</fullName>
    </submittedName>
</protein>
<dbReference type="Proteomes" id="UP000536275">
    <property type="component" value="Unassembled WGS sequence"/>
</dbReference>
<dbReference type="GO" id="GO:0015031">
    <property type="term" value="P:protein transport"/>
    <property type="evidence" value="ECO:0007669"/>
    <property type="project" value="UniProtKB-KW"/>
</dbReference>
<feature type="domain" description="Mon2 C-terminal" evidence="4">
    <location>
        <begin position="899"/>
        <end position="1045"/>
    </location>
</feature>